<keyword evidence="1" id="KW-0812">Transmembrane</keyword>
<dbReference type="Proteomes" id="UP000184330">
    <property type="component" value="Unassembled WGS sequence"/>
</dbReference>
<organism evidence="2 3">
    <name type="scientific">Phialocephala subalpina</name>
    <dbReference type="NCBI Taxonomy" id="576137"/>
    <lineage>
        <taxon>Eukaryota</taxon>
        <taxon>Fungi</taxon>
        <taxon>Dikarya</taxon>
        <taxon>Ascomycota</taxon>
        <taxon>Pezizomycotina</taxon>
        <taxon>Leotiomycetes</taxon>
        <taxon>Helotiales</taxon>
        <taxon>Mollisiaceae</taxon>
        <taxon>Phialocephala</taxon>
        <taxon>Phialocephala fortinii species complex</taxon>
    </lineage>
</organism>
<keyword evidence="1" id="KW-0472">Membrane</keyword>
<gene>
    <name evidence="2" type="ORF">PAC_04088</name>
</gene>
<feature type="transmembrane region" description="Helical" evidence="1">
    <location>
        <begin position="278"/>
        <end position="300"/>
    </location>
</feature>
<dbReference type="OrthoDB" id="10491015at2759"/>
<name>A0A1L7WN60_9HELO</name>
<accession>A0A1L7WN60</accession>
<reference evidence="2 3" key="1">
    <citation type="submission" date="2016-03" db="EMBL/GenBank/DDBJ databases">
        <authorList>
            <person name="Ploux O."/>
        </authorList>
    </citation>
    <scope>NUCLEOTIDE SEQUENCE [LARGE SCALE GENOMIC DNA]</scope>
    <source>
        <strain evidence="2 3">UAMH 11012</strain>
    </source>
</reference>
<protein>
    <submittedName>
        <fullName evidence="2">Uncharacterized protein</fullName>
    </submittedName>
</protein>
<dbReference type="AlphaFoldDB" id="A0A1L7WN60"/>
<proteinExistence type="predicted"/>
<keyword evidence="3" id="KW-1185">Reference proteome</keyword>
<sequence length="439" mass="49099">MTDCIQYKVSDMCVLSTCQNWDMNAFFVVYDGWCNQPGYTGYTGYITGRVNEYIAIDSELPWTVDLTWPDAPAAYEWGAAPDLAYSTFFNSGYEAPWVYLKLALVNLCSRCSCTPAIVPTSPAQWSNAPMYLNHHPEFSQREPSSTVESKRLAVRGGDGEYVVNDTNCKRLGSKTGKVATHVVIDSELRWTVDLTWAGAIDWDTMPNIDCSSYNLVASGGTWACDKVIVEINHPNQAQSSKTPEADSQNNTFWYFIQINPRRNIDLLARSQVNMSFEFTMLSTLVFLAFSFAPFASFILARPIVTRQKWGFHPQNVEDSNGPSITCMSTYNQQTADLGNPQLCSLSALQYRSGVAHYYIYDPHCKLLGGSAGQASRRLSMGSQLPLTVELSWKQDGNIQWDAMPILDYSYFHYDGGNATLACDGVDDNFITCLIPFTCY</sequence>
<evidence type="ECO:0000313" key="3">
    <source>
        <dbReference type="Proteomes" id="UP000184330"/>
    </source>
</evidence>
<evidence type="ECO:0000256" key="1">
    <source>
        <dbReference type="SAM" id="Phobius"/>
    </source>
</evidence>
<dbReference type="EMBL" id="FJOG01000004">
    <property type="protein sequence ID" value="CZR54205.1"/>
    <property type="molecule type" value="Genomic_DNA"/>
</dbReference>
<keyword evidence="1" id="KW-1133">Transmembrane helix</keyword>
<evidence type="ECO:0000313" key="2">
    <source>
        <dbReference type="EMBL" id="CZR54205.1"/>
    </source>
</evidence>